<dbReference type="InterPro" id="IPR036400">
    <property type="entry name" value="Cyt_B5-like_heme/steroid_sf"/>
</dbReference>
<evidence type="ECO:0000256" key="7">
    <source>
        <dbReference type="ARBA" id="ARBA00022617"/>
    </source>
</evidence>
<dbReference type="OrthoDB" id="260091at2759"/>
<keyword evidence="13" id="KW-0408">Iron</keyword>
<evidence type="ECO:0000256" key="15">
    <source>
        <dbReference type="ARBA" id="ARBA00023136"/>
    </source>
</evidence>
<evidence type="ECO:0000256" key="8">
    <source>
        <dbReference type="ARBA" id="ARBA00022692"/>
    </source>
</evidence>
<dbReference type="GO" id="GO:0016717">
    <property type="term" value="F:oxidoreductase activity, acting on paired donors, with oxidation of a pair of donors resulting in the reduction of molecular oxygen to two molecules of water"/>
    <property type="evidence" value="ECO:0007669"/>
    <property type="project" value="TreeGrafter"/>
</dbReference>
<dbReference type="STRING" id="1314674.A0A0D7BKL8"/>
<dbReference type="SUPFAM" id="SSF55856">
    <property type="entry name" value="Cytochrome b5-like heme/steroid binding domain"/>
    <property type="match status" value="1"/>
</dbReference>
<evidence type="ECO:0000256" key="11">
    <source>
        <dbReference type="ARBA" id="ARBA00022989"/>
    </source>
</evidence>
<dbReference type="PIRSF" id="PIRSF015921">
    <property type="entry name" value="FA_sphinglp_des"/>
    <property type="match status" value="1"/>
</dbReference>
<reference evidence="18 19" key="1">
    <citation type="journal article" date="2015" name="Fungal Genet. Biol.">
        <title>Evolution of novel wood decay mechanisms in Agaricales revealed by the genome sequences of Fistulina hepatica and Cylindrobasidium torrendii.</title>
        <authorList>
            <person name="Floudas D."/>
            <person name="Held B.W."/>
            <person name="Riley R."/>
            <person name="Nagy L.G."/>
            <person name="Koehler G."/>
            <person name="Ransdell A.S."/>
            <person name="Younus H."/>
            <person name="Chow J."/>
            <person name="Chiniquy J."/>
            <person name="Lipzen A."/>
            <person name="Tritt A."/>
            <person name="Sun H."/>
            <person name="Haridas S."/>
            <person name="LaButti K."/>
            <person name="Ohm R.A."/>
            <person name="Kues U."/>
            <person name="Blanchette R.A."/>
            <person name="Grigoriev I.V."/>
            <person name="Minto R.E."/>
            <person name="Hibbett D.S."/>
        </authorList>
    </citation>
    <scope>NUCLEOTIDE SEQUENCE [LARGE SCALE GENOMIC DNA]</scope>
    <source>
        <strain evidence="18 19">FP15055 ss-10</strain>
    </source>
</reference>
<evidence type="ECO:0000256" key="3">
    <source>
        <dbReference type="ARBA" id="ARBA00004991"/>
    </source>
</evidence>
<evidence type="ECO:0000256" key="6">
    <source>
        <dbReference type="ARBA" id="ARBA00016939"/>
    </source>
</evidence>
<dbReference type="GO" id="GO:0016020">
    <property type="term" value="C:membrane"/>
    <property type="evidence" value="ECO:0007669"/>
    <property type="project" value="UniProtKB-SubCell"/>
</dbReference>
<dbReference type="GO" id="GO:0006665">
    <property type="term" value="P:sphingolipid metabolic process"/>
    <property type="evidence" value="ECO:0007669"/>
    <property type="project" value="UniProtKB-UniPathway"/>
</dbReference>
<dbReference type="PANTHER" id="PTHR19353">
    <property type="entry name" value="FATTY ACID DESATURASE 2"/>
    <property type="match status" value="1"/>
</dbReference>
<organism evidence="18 19">
    <name type="scientific">Cylindrobasidium torrendii FP15055 ss-10</name>
    <dbReference type="NCBI Taxonomy" id="1314674"/>
    <lineage>
        <taxon>Eukaryota</taxon>
        <taxon>Fungi</taxon>
        <taxon>Dikarya</taxon>
        <taxon>Basidiomycota</taxon>
        <taxon>Agaricomycotina</taxon>
        <taxon>Agaricomycetes</taxon>
        <taxon>Agaricomycetidae</taxon>
        <taxon>Agaricales</taxon>
        <taxon>Marasmiineae</taxon>
        <taxon>Physalacriaceae</taxon>
        <taxon>Cylindrobasidium</taxon>
    </lineage>
</organism>
<keyword evidence="11 16" id="KW-1133">Transmembrane helix</keyword>
<evidence type="ECO:0000256" key="10">
    <source>
        <dbReference type="ARBA" id="ARBA00022919"/>
    </source>
</evidence>
<keyword evidence="12" id="KW-0560">Oxidoreductase</keyword>
<dbReference type="SMART" id="SM01117">
    <property type="entry name" value="Cyt-b5"/>
    <property type="match status" value="1"/>
</dbReference>
<dbReference type="Proteomes" id="UP000054007">
    <property type="component" value="Unassembled WGS sequence"/>
</dbReference>
<comment type="pathway">
    <text evidence="2">Lipid metabolism; sphingolipid metabolism.</text>
</comment>
<dbReference type="AlphaFoldDB" id="A0A0D7BKL8"/>
<accession>A0A0D7BKL8</accession>
<comment type="subcellular location">
    <subcellularLocation>
        <location evidence="1">Membrane</location>
        <topology evidence="1">Multi-pass membrane protein</topology>
    </subcellularLocation>
</comment>
<evidence type="ECO:0000256" key="1">
    <source>
        <dbReference type="ARBA" id="ARBA00004141"/>
    </source>
</evidence>
<sequence length="527" mass="60146">MATTLTRDEVGSRILAGEHLLVFRGAVLRVPQFWLDAHPGGGLSILHYVGRDSTDEIEAYHADSIIPMVEKYTIGRLQDQLNPWEPFFPPVMGGWNFAAGKWTRTAELDASRTLLHESKPQNVAPTLLDITPPDSPMDLQEQALLSKHWKELHQRIKDLGLYQCRYITGYGPEFARYSTLGFLSWYTFQQGWIMTSAVFLGLLWHQVLFTVHDLGHLGVTGNWSMDRMFAILIGNLLNGLSIGWWSDNHNVHHLVTNHPMHDPDIEHLPFFAISPVFFGNVYSTYYKRTMDFDAFAKVVISIQHKIFYVVMLFARFNLFRLSYESLYRRAFDTRRARGHGWAWGAEVAACVAFWCWFSRVLVACGSWQKAFAYVLVSFATTSPLHITIVLSHFSMSTAELGPKESFAHRQLRTTTDIYTPQSLDFIHGGLQMQVAHHLFPRVPRHNLRIVTKMVQEFCDENEGVEFHEFGFVAGNQEMLGVLRGVAEMVGHFKVFANVANTEAMEAVQKKIRKQEVRLGAAQHGRSD</sequence>
<keyword evidence="19" id="KW-1185">Reference proteome</keyword>
<evidence type="ECO:0000256" key="14">
    <source>
        <dbReference type="ARBA" id="ARBA00023098"/>
    </source>
</evidence>
<evidence type="ECO:0000256" key="12">
    <source>
        <dbReference type="ARBA" id="ARBA00023002"/>
    </source>
</evidence>
<comment type="similarity">
    <text evidence="4">Belongs to the fatty acid desaturase type 1 family.</text>
</comment>
<evidence type="ECO:0000256" key="2">
    <source>
        <dbReference type="ARBA" id="ARBA00004760"/>
    </source>
</evidence>
<dbReference type="InterPro" id="IPR012171">
    <property type="entry name" value="Fatty_acid_desaturase"/>
</dbReference>
<dbReference type="InterPro" id="IPR001199">
    <property type="entry name" value="Cyt_B5-like_heme/steroid-bd"/>
</dbReference>
<evidence type="ECO:0000313" key="18">
    <source>
        <dbReference type="EMBL" id="KIY71017.1"/>
    </source>
</evidence>
<evidence type="ECO:0000259" key="17">
    <source>
        <dbReference type="PROSITE" id="PS50255"/>
    </source>
</evidence>
<protein>
    <recommendedName>
        <fullName evidence="6">Delta 8-(E)-sphingolipid desaturase</fullName>
        <ecNumber evidence="5">1.14.19.18</ecNumber>
    </recommendedName>
</protein>
<feature type="transmembrane region" description="Helical" evidence="16">
    <location>
        <begin position="228"/>
        <end position="246"/>
    </location>
</feature>
<proteinExistence type="inferred from homology"/>
<keyword evidence="7" id="KW-0349">Heme</keyword>
<feature type="transmembrane region" description="Helical" evidence="16">
    <location>
        <begin position="267"/>
        <end position="286"/>
    </location>
</feature>
<dbReference type="GO" id="GO:0046872">
    <property type="term" value="F:metal ion binding"/>
    <property type="evidence" value="ECO:0007669"/>
    <property type="project" value="UniProtKB-KW"/>
</dbReference>
<gene>
    <name evidence="18" type="ORF">CYLTODRAFT_451253</name>
</gene>
<name>A0A0D7BKL8_9AGAR</name>
<keyword evidence="15 16" id="KW-0472">Membrane</keyword>
<feature type="transmembrane region" description="Helical" evidence="16">
    <location>
        <begin position="191"/>
        <end position="208"/>
    </location>
</feature>
<dbReference type="CDD" id="cd03506">
    <property type="entry name" value="Delta6-FADS-like"/>
    <property type="match status" value="1"/>
</dbReference>
<evidence type="ECO:0000256" key="5">
    <source>
        <dbReference type="ARBA" id="ARBA00012019"/>
    </source>
</evidence>
<dbReference type="UniPathway" id="UPA00222"/>
<dbReference type="EC" id="1.14.19.18" evidence="5"/>
<dbReference type="Pfam" id="PF00173">
    <property type="entry name" value="Cyt-b5"/>
    <property type="match status" value="1"/>
</dbReference>
<dbReference type="InterPro" id="IPR005804">
    <property type="entry name" value="FA_desaturase_dom"/>
</dbReference>
<dbReference type="PANTHER" id="PTHR19353:SF30">
    <property type="entry name" value="DELTA 8-(E)-SPHINGOLIPID DESATURASE"/>
    <property type="match status" value="1"/>
</dbReference>
<dbReference type="Pfam" id="PF00487">
    <property type="entry name" value="FA_desaturase"/>
    <property type="match status" value="1"/>
</dbReference>
<feature type="transmembrane region" description="Helical" evidence="16">
    <location>
        <begin position="371"/>
        <end position="393"/>
    </location>
</feature>
<evidence type="ECO:0000256" key="9">
    <source>
        <dbReference type="ARBA" id="ARBA00022723"/>
    </source>
</evidence>
<evidence type="ECO:0000256" key="16">
    <source>
        <dbReference type="SAM" id="Phobius"/>
    </source>
</evidence>
<dbReference type="PROSITE" id="PS50255">
    <property type="entry name" value="CYTOCHROME_B5_2"/>
    <property type="match status" value="1"/>
</dbReference>
<feature type="domain" description="Cytochrome b5 heme-binding" evidence="17">
    <location>
        <begin position="2"/>
        <end position="78"/>
    </location>
</feature>
<comment type="pathway">
    <text evidence="3">Sphingolipid metabolism.</text>
</comment>
<dbReference type="Gene3D" id="3.10.120.10">
    <property type="entry name" value="Cytochrome b5-like heme/steroid binding domain"/>
    <property type="match status" value="1"/>
</dbReference>
<keyword evidence="14" id="KW-0443">Lipid metabolism</keyword>
<dbReference type="EMBL" id="KN880460">
    <property type="protein sequence ID" value="KIY71017.1"/>
    <property type="molecule type" value="Genomic_DNA"/>
</dbReference>
<feature type="transmembrane region" description="Helical" evidence="16">
    <location>
        <begin position="340"/>
        <end position="359"/>
    </location>
</feature>
<keyword evidence="9" id="KW-0479">Metal-binding</keyword>
<keyword evidence="8 16" id="KW-0812">Transmembrane</keyword>
<feature type="transmembrane region" description="Helical" evidence="16">
    <location>
        <begin position="298"/>
        <end position="319"/>
    </location>
</feature>
<evidence type="ECO:0000256" key="13">
    <source>
        <dbReference type="ARBA" id="ARBA00023004"/>
    </source>
</evidence>
<evidence type="ECO:0000256" key="4">
    <source>
        <dbReference type="ARBA" id="ARBA00009295"/>
    </source>
</evidence>
<evidence type="ECO:0000313" key="19">
    <source>
        <dbReference type="Proteomes" id="UP000054007"/>
    </source>
</evidence>
<keyword evidence="10" id="KW-0746">Sphingolipid metabolism</keyword>